<dbReference type="KEGG" id="mpsy:CEK71_15965"/>
<dbReference type="AlphaFoldDB" id="A0A1Z4C1N2"/>
<protein>
    <submittedName>
        <fullName evidence="1">Uncharacterized protein</fullName>
    </submittedName>
</protein>
<dbReference type="Proteomes" id="UP000197019">
    <property type="component" value="Chromosome"/>
</dbReference>
<dbReference type="OrthoDB" id="666994at2"/>
<evidence type="ECO:0000313" key="1">
    <source>
        <dbReference type="EMBL" id="ASF47437.1"/>
    </source>
</evidence>
<gene>
    <name evidence="1" type="ORF">CEK71_15965</name>
</gene>
<dbReference type="EMBL" id="CP022129">
    <property type="protein sequence ID" value="ASF47437.1"/>
    <property type="molecule type" value="Genomic_DNA"/>
</dbReference>
<dbReference type="RefSeq" id="WP_088620309.1">
    <property type="nucleotide sequence ID" value="NZ_CP022129.1"/>
</dbReference>
<name>A0A1Z4C1N2_9GAMM</name>
<proteinExistence type="predicted"/>
<accession>A0A1Z4C1N2</accession>
<organism evidence="1 2">
    <name type="scientific">Methylovulum psychrotolerans</name>
    <dbReference type="NCBI Taxonomy" id="1704499"/>
    <lineage>
        <taxon>Bacteria</taxon>
        <taxon>Pseudomonadati</taxon>
        <taxon>Pseudomonadota</taxon>
        <taxon>Gammaproteobacteria</taxon>
        <taxon>Methylococcales</taxon>
        <taxon>Methylococcaceae</taxon>
        <taxon>Methylovulum</taxon>
    </lineage>
</organism>
<sequence length="196" mass="22477">MKEFNTLLHQTISRLFLVVWPPFAEDSALAIDISMGFVFTQDPNCLCIVSTDTNNLCMPCLKYEMLPDVILPWPSFYFRMEQWMTGVEEADLNRENDKFTAAEAFAKPRVLDTEYYEVTNVYLFVGIVAHTIRSIEFIRMQNTAVPFGVKLMFDKDYVLSSPINDGNTIETAYFNKNANILNFERIGSITYDAITG</sequence>
<keyword evidence="2" id="KW-1185">Reference proteome</keyword>
<evidence type="ECO:0000313" key="2">
    <source>
        <dbReference type="Proteomes" id="UP000197019"/>
    </source>
</evidence>
<reference evidence="1 2" key="1">
    <citation type="submission" date="2017-06" db="EMBL/GenBank/DDBJ databases">
        <title>Genome Sequencing of the methanotroph Methylovulum psychrotolerants str. HV10-M2 isolated from a high-altitude environment.</title>
        <authorList>
            <person name="Mateos-Rivera A."/>
        </authorList>
    </citation>
    <scope>NUCLEOTIDE SEQUENCE [LARGE SCALE GENOMIC DNA]</scope>
    <source>
        <strain evidence="1 2">HV10_M2</strain>
    </source>
</reference>